<dbReference type="InterPro" id="IPR048850">
    <property type="entry name" value="BTH_I2711-like"/>
</dbReference>
<dbReference type="EMBL" id="CADIKH010000004">
    <property type="protein sequence ID" value="CAB3749432.1"/>
    <property type="molecule type" value="Genomic_DNA"/>
</dbReference>
<organism evidence="1 2">
    <name type="scientific">Paraburkholderia humisilvae</name>
    <dbReference type="NCBI Taxonomy" id="627669"/>
    <lineage>
        <taxon>Bacteria</taxon>
        <taxon>Pseudomonadati</taxon>
        <taxon>Pseudomonadota</taxon>
        <taxon>Betaproteobacteria</taxon>
        <taxon>Burkholderiales</taxon>
        <taxon>Burkholderiaceae</taxon>
        <taxon>Paraburkholderia</taxon>
    </lineage>
</organism>
<evidence type="ECO:0000313" key="1">
    <source>
        <dbReference type="EMBL" id="CAB3749432.1"/>
    </source>
</evidence>
<dbReference type="Pfam" id="PF21627">
    <property type="entry name" value="BTH_I2711-like"/>
    <property type="match status" value="1"/>
</dbReference>
<sequence length="100" mass="11442">MQAASSRSDTRVAGPACRMRDDLTKNMERMFLTRSRAIEKIMVRRRIVNDALDSRHATDTDALRAELAELERLLLDVRSGRAIEFVLHESVAQHCFVMPD</sequence>
<protein>
    <submittedName>
        <fullName evidence="1">Uncharacterized protein</fullName>
    </submittedName>
</protein>
<name>A0A6J5D8L4_9BURK</name>
<reference evidence="1 2" key="1">
    <citation type="submission" date="2020-04" db="EMBL/GenBank/DDBJ databases">
        <authorList>
            <person name="De Canck E."/>
        </authorList>
    </citation>
    <scope>NUCLEOTIDE SEQUENCE [LARGE SCALE GENOMIC DNA]</scope>
    <source>
        <strain evidence="1 2">LMG 29542</strain>
    </source>
</reference>
<dbReference type="Gene3D" id="1.10.150.610">
    <property type="match status" value="1"/>
</dbReference>
<dbReference type="AlphaFoldDB" id="A0A6J5D8L4"/>
<proteinExistence type="predicted"/>
<evidence type="ECO:0000313" key="2">
    <source>
        <dbReference type="Proteomes" id="UP000494363"/>
    </source>
</evidence>
<gene>
    <name evidence="1" type="ORF">LMG29542_00987</name>
</gene>
<keyword evidence="2" id="KW-1185">Reference proteome</keyword>
<accession>A0A6J5D8L4</accession>
<dbReference type="Proteomes" id="UP000494363">
    <property type="component" value="Unassembled WGS sequence"/>
</dbReference>